<evidence type="ECO:0000313" key="3">
    <source>
        <dbReference type="Proteomes" id="UP001151760"/>
    </source>
</evidence>
<sequence length="221" mass="25286">METDEISERYIAQCFVNGLEAFDGEINLAFDENLISNEFAVKLCLDYEVKKGKRLVKKELIVALKGELYFVKFIINPEEDDFIPGVILGRSFLRLSRGIVDFGNGVITIYPEPDPFEDDSEKTGKRKCMVLTEDVVRILSAPISCRDLDTTTHRDLIDSDGKLIPEDRQSVFEHMAGVYSVPLQGAYNPPGYTQPQYDQYYQRHPPPPPQYQPQQQQDDEE</sequence>
<proteinExistence type="predicted"/>
<organism evidence="2 3">
    <name type="scientific">Tanacetum coccineum</name>
    <dbReference type="NCBI Taxonomy" id="301880"/>
    <lineage>
        <taxon>Eukaryota</taxon>
        <taxon>Viridiplantae</taxon>
        <taxon>Streptophyta</taxon>
        <taxon>Embryophyta</taxon>
        <taxon>Tracheophyta</taxon>
        <taxon>Spermatophyta</taxon>
        <taxon>Magnoliopsida</taxon>
        <taxon>eudicotyledons</taxon>
        <taxon>Gunneridae</taxon>
        <taxon>Pentapetalae</taxon>
        <taxon>asterids</taxon>
        <taxon>campanulids</taxon>
        <taxon>Asterales</taxon>
        <taxon>Asteraceae</taxon>
        <taxon>Asteroideae</taxon>
        <taxon>Anthemideae</taxon>
        <taxon>Anthemidinae</taxon>
        <taxon>Tanacetum</taxon>
    </lineage>
</organism>
<protein>
    <submittedName>
        <fullName evidence="2">Uncharacterized protein</fullName>
    </submittedName>
</protein>
<keyword evidence="3" id="KW-1185">Reference proteome</keyword>
<gene>
    <name evidence="2" type="ORF">Tco_0975065</name>
</gene>
<dbReference type="Proteomes" id="UP001151760">
    <property type="component" value="Unassembled WGS sequence"/>
</dbReference>
<feature type="compositionally biased region" description="Low complexity" evidence="1">
    <location>
        <begin position="212"/>
        <end position="221"/>
    </location>
</feature>
<name>A0ABQ5EDN8_9ASTR</name>
<accession>A0ABQ5EDN8</accession>
<feature type="region of interest" description="Disordered" evidence="1">
    <location>
        <begin position="185"/>
        <end position="221"/>
    </location>
</feature>
<reference evidence="2" key="1">
    <citation type="journal article" date="2022" name="Int. J. Mol. Sci.">
        <title>Draft Genome of Tanacetum Coccineum: Genomic Comparison of Closely Related Tanacetum-Family Plants.</title>
        <authorList>
            <person name="Yamashiro T."/>
            <person name="Shiraishi A."/>
            <person name="Nakayama K."/>
            <person name="Satake H."/>
        </authorList>
    </citation>
    <scope>NUCLEOTIDE SEQUENCE</scope>
</reference>
<dbReference type="EMBL" id="BQNB010016192">
    <property type="protein sequence ID" value="GJT48908.1"/>
    <property type="molecule type" value="Genomic_DNA"/>
</dbReference>
<evidence type="ECO:0000313" key="2">
    <source>
        <dbReference type="EMBL" id="GJT48908.1"/>
    </source>
</evidence>
<feature type="compositionally biased region" description="Low complexity" evidence="1">
    <location>
        <begin position="194"/>
        <end position="203"/>
    </location>
</feature>
<evidence type="ECO:0000256" key="1">
    <source>
        <dbReference type="SAM" id="MobiDB-lite"/>
    </source>
</evidence>
<reference evidence="2" key="2">
    <citation type="submission" date="2022-01" db="EMBL/GenBank/DDBJ databases">
        <authorList>
            <person name="Yamashiro T."/>
            <person name="Shiraishi A."/>
            <person name="Satake H."/>
            <person name="Nakayama K."/>
        </authorList>
    </citation>
    <scope>NUCLEOTIDE SEQUENCE</scope>
</reference>
<comment type="caution">
    <text evidence="2">The sequence shown here is derived from an EMBL/GenBank/DDBJ whole genome shotgun (WGS) entry which is preliminary data.</text>
</comment>